<keyword evidence="2" id="KW-1185">Reference proteome</keyword>
<reference evidence="2" key="1">
    <citation type="submission" date="2016-03" db="EMBL/GenBank/DDBJ databases">
        <authorList>
            <person name="Ploux O."/>
        </authorList>
    </citation>
    <scope>NUCLEOTIDE SEQUENCE [LARGE SCALE GENOMIC DNA]</scope>
</reference>
<dbReference type="Proteomes" id="UP000201371">
    <property type="component" value="Segment"/>
</dbReference>
<gene>
    <name evidence="1" type="primary">118</name>
    <name evidence="1" type="ORF">SEA_YVONNETASTIC_118</name>
</gene>
<dbReference type="EMBL" id="KU963248">
    <property type="protein sequence ID" value="AMS02662.1"/>
    <property type="molecule type" value="Genomic_DNA"/>
</dbReference>
<organism evidence="1 2">
    <name type="scientific">Gordonia phage Yvonnetastic</name>
    <dbReference type="NCBI Taxonomy" id="1821566"/>
    <lineage>
        <taxon>Viruses</taxon>
        <taxon>Duplodnaviria</taxon>
        <taxon>Heunggongvirae</taxon>
        <taxon>Uroviricota</taxon>
        <taxon>Caudoviricetes</taxon>
        <taxon>Yvonnevirus</taxon>
        <taxon>Yvonnevirus yvonnetastic</taxon>
        <taxon>Gordonia virus Yvonnetastic</taxon>
    </lineage>
</organism>
<accession>A0A142K979</accession>
<sequence>MSEPYSDFPEGVYVLSQVCWSYDNFFRESLAPGNVTKFEDYVKTLLVEGPILDYVLLRWEEDHG</sequence>
<dbReference type="KEGG" id="vg:29125080"/>
<proteinExistence type="predicted"/>
<name>A0A142K979_9CAUD</name>
<protein>
    <submittedName>
        <fullName evidence="1">Uncharacterized protein</fullName>
    </submittedName>
</protein>
<dbReference type="RefSeq" id="YP_009301172.1">
    <property type="nucleotide sequence ID" value="NC_031230.1"/>
</dbReference>
<evidence type="ECO:0000313" key="1">
    <source>
        <dbReference type="EMBL" id="AMS02662.1"/>
    </source>
</evidence>
<evidence type="ECO:0000313" key="2">
    <source>
        <dbReference type="Proteomes" id="UP000201371"/>
    </source>
</evidence>
<dbReference type="GeneID" id="29125080"/>